<dbReference type="STRING" id="336963.C4JMZ8"/>
<dbReference type="OMA" id="KMVPGCE"/>
<keyword evidence="6" id="KW-1185">Reference proteome</keyword>
<evidence type="ECO:0000256" key="2">
    <source>
        <dbReference type="ARBA" id="ARBA00023242"/>
    </source>
</evidence>
<evidence type="ECO:0000256" key="1">
    <source>
        <dbReference type="ARBA" id="ARBA00023125"/>
    </source>
</evidence>
<dbReference type="GO" id="GO:0003677">
    <property type="term" value="F:DNA binding"/>
    <property type="evidence" value="ECO:0007669"/>
    <property type="project" value="UniProtKB-KW"/>
</dbReference>
<dbReference type="EMBL" id="CH476616">
    <property type="protein sequence ID" value="EEP79360.1"/>
    <property type="molecule type" value="Genomic_DNA"/>
</dbReference>
<dbReference type="OrthoDB" id="71302at2759"/>
<dbReference type="SUPFAM" id="SSF47459">
    <property type="entry name" value="HLH, helix-loop-helix DNA-binding domain"/>
    <property type="match status" value="1"/>
</dbReference>
<reference evidence="6" key="1">
    <citation type="journal article" date="2009" name="Genome Res.">
        <title>Comparative genomic analyses of the human fungal pathogens Coccidioides and their relatives.</title>
        <authorList>
            <person name="Sharpton T.J."/>
            <person name="Stajich J.E."/>
            <person name="Rounsley S.D."/>
            <person name="Gardner M.J."/>
            <person name="Wortman J.R."/>
            <person name="Jordar V.S."/>
            <person name="Maiti R."/>
            <person name="Kodira C.D."/>
            <person name="Neafsey D.E."/>
            <person name="Zeng Q."/>
            <person name="Hung C.-Y."/>
            <person name="McMahan C."/>
            <person name="Muszewska A."/>
            <person name="Grynberg M."/>
            <person name="Mandel M.A."/>
            <person name="Kellner E.M."/>
            <person name="Barker B.M."/>
            <person name="Galgiani J.N."/>
            <person name="Orbach M.J."/>
            <person name="Kirkland T.N."/>
            <person name="Cole G.T."/>
            <person name="Henn M.R."/>
            <person name="Birren B.W."/>
            <person name="Taylor J.W."/>
        </authorList>
    </citation>
    <scope>NUCLEOTIDE SEQUENCE [LARGE SCALE GENOMIC DNA]</scope>
    <source>
        <strain evidence="6">UAMH 1704</strain>
    </source>
</reference>
<evidence type="ECO:0000259" key="4">
    <source>
        <dbReference type="PROSITE" id="PS50888"/>
    </source>
</evidence>
<feature type="region of interest" description="Disordered" evidence="3">
    <location>
        <begin position="174"/>
        <end position="200"/>
    </location>
</feature>
<dbReference type="AlphaFoldDB" id="C4JMZ8"/>
<dbReference type="GeneID" id="8437219"/>
<dbReference type="GO" id="GO:0005634">
    <property type="term" value="C:nucleus"/>
    <property type="evidence" value="ECO:0007669"/>
    <property type="project" value="TreeGrafter"/>
</dbReference>
<name>C4JMZ8_UNCRE</name>
<feature type="compositionally biased region" description="Low complexity" evidence="3">
    <location>
        <begin position="36"/>
        <end position="52"/>
    </location>
</feature>
<evidence type="ECO:0000313" key="5">
    <source>
        <dbReference type="EMBL" id="EEP79360.1"/>
    </source>
</evidence>
<dbReference type="PROSITE" id="PS50888">
    <property type="entry name" value="BHLH"/>
    <property type="match status" value="1"/>
</dbReference>
<dbReference type="InterPro" id="IPR047206">
    <property type="entry name" value="bHLHzip_scCBP1-like"/>
</dbReference>
<dbReference type="Pfam" id="PF00010">
    <property type="entry name" value="HLH"/>
    <property type="match status" value="1"/>
</dbReference>
<dbReference type="RefSeq" id="XP_002544689.1">
    <property type="nucleotide sequence ID" value="XM_002544643.1"/>
</dbReference>
<protein>
    <recommendedName>
        <fullName evidence="4">BHLH domain-containing protein</fullName>
    </recommendedName>
</protein>
<dbReference type="PANTHER" id="PTHR47787:SF1">
    <property type="entry name" value="CENTROMERE-BINDING PROTEIN 1"/>
    <property type="match status" value="1"/>
</dbReference>
<dbReference type="KEGG" id="ure:UREG_04206"/>
<dbReference type="InParanoid" id="C4JMZ8"/>
<dbReference type="PANTHER" id="PTHR47787">
    <property type="entry name" value="CENTROMERE-BINDING PROTEIN 1"/>
    <property type="match status" value="1"/>
</dbReference>
<accession>C4JMZ8</accession>
<dbReference type="HOGENOM" id="CLU_046871_3_0_1"/>
<dbReference type="Gene3D" id="4.10.280.10">
    <property type="entry name" value="Helix-loop-helix DNA-binding domain"/>
    <property type="match status" value="1"/>
</dbReference>
<keyword evidence="1" id="KW-0238">DNA-binding</keyword>
<evidence type="ECO:0000313" key="6">
    <source>
        <dbReference type="Proteomes" id="UP000002058"/>
    </source>
</evidence>
<dbReference type="VEuPathDB" id="FungiDB:UREG_04206"/>
<dbReference type="SMART" id="SM00353">
    <property type="entry name" value="HLH"/>
    <property type="match status" value="1"/>
</dbReference>
<keyword evidence="2" id="KW-0539">Nucleus</keyword>
<evidence type="ECO:0000256" key="3">
    <source>
        <dbReference type="SAM" id="MobiDB-lite"/>
    </source>
</evidence>
<dbReference type="eggNOG" id="KOG1318">
    <property type="taxonomic scope" value="Eukaryota"/>
</dbReference>
<feature type="region of interest" description="Disordered" evidence="3">
    <location>
        <begin position="1"/>
        <end position="52"/>
    </location>
</feature>
<organism evidence="5 6">
    <name type="scientific">Uncinocarpus reesii (strain UAMH 1704)</name>
    <dbReference type="NCBI Taxonomy" id="336963"/>
    <lineage>
        <taxon>Eukaryota</taxon>
        <taxon>Fungi</taxon>
        <taxon>Dikarya</taxon>
        <taxon>Ascomycota</taxon>
        <taxon>Pezizomycotina</taxon>
        <taxon>Eurotiomycetes</taxon>
        <taxon>Eurotiomycetidae</taxon>
        <taxon>Onygenales</taxon>
        <taxon>Onygenaceae</taxon>
        <taxon>Uncinocarpus</taxon>
    </lineage>
</organism>
<dbReference type="InterPro" id="IPR011598">
    <property type="entry name" value="bHLH_dom"/>
</dbReference>
<dbReference type="InterPro" id="IPR036638">
    <property type="entry name" value="HLH_DNA-bd_sf"/>
</dbReference>
<dbReference type="GO" id="GO:0046983">
    <property type="term" value="F:protein dimerization activity"/>
    <property type="evidence" value="ECO:0007669"/>
    <property type="project" value="InterPro"/>
</dbReference>
<sequence length="313" mass="34377">MSDNIGSSMPGADGKRKRDSLDVGDSQRLARSPPMANTNGNMHANNGNIHGAHSQTAYDPTFYHSDPSAKWIYIGYDTHGLNNPTELSHIDQQLLQHVGGQNGVSDDTTMTAKAALAAHPQSKYPAPESAFDNNALGHNMSAFGEDVAQVSMQGVHGHNSTAAAVYAAREAQSIGHSKPPVGSPEWHTQRKNNHKEVERRRRETINEGINELAKLVPGCEKAKGSILSRAVQYIAKLQEDNKNMIDRWDTTQMTTTQAITEISAQNAKLKAEVNRRGVLAMKWLQRSRDAGLDFPDYDDDKDLSQLEIDDVQI</sequence>
<dbReference type="CDD" id="cd11398">
    <property type="entry name" value="bHLHzip_scCBP1"/>
    <property type="match status" value="1"/>
</dbReference>
<gene>
    <name evidence="5" type="ORF">UREG_04206</name>
</gene>
<feature type="domain" description="BHLH" evidence="4">
    <location>
        <begin position="189"/>
        <end position="237"/>
    </location>
</feature>
<proteinExistence type="predicted"/>
<dbReference type="GO" id="GO:0003700">
    <property type="term" value="F:DNA-binding transcription factor activity"/>
    <property type="evidence" value="ECO:0007669"/>
    <property type="project" value="InterPro"/>
</dbReference>
<dbReference type="Proteomes" id="UP000002058">
    <property type="component" value="Unassembled WGS sequence"/>
</dbReference>